<reference evidence="3 6" key="4">
    <citation type="submission" date="2020-01" db="EMBL/GenBank/DDBJ databases">
        <authorList>
            <consortium name="GenomeTrakr: Next Generation Sequencing Network for Food Pathogen Tracability"/>
        </authorList>
    </citation>
    <scope>NUCLEOTIDE SEQUENCE [LARGE SCALE GENOMIC DNA]</scope>
    <source>
        <strain evidence="1 5">CFSAN008016</strain>
        <strain evidence="3 6">FDA00015028</strain>
    </source>
</reference>
<dbReference type="Gene3D" id="3.40.50.2300">
    <property type="match status" value="1"/>
</dbReference>
<dbReference type="EMBL" id="DAAIRR010000001">
    <property type="protein sequence ID" value="HAB9175529.1"/>
    <property type="molecule type" value="Genomic_DNA"/>
</dbReference>
<name>A0A7U8ELV3_LISMN</name>
<dbReference type="Proteomes" id="UP000840928">
    <property type="component" value="Unassembled WGS sequence"/>
</dbReference>
<dbReference type="Proteomes" id="UP000388699">
    <property type="component" value="Unassembled WGS sequence"/>
</dbReference>
<comment type="caution">
    <text evidence="3">The sequence shown here is derived from an EMBL/GenBank/DDBJ whole genome shotgun (WGS) entry which is preliminary data.</text>
</comment>
<dbReference type="Proteomes" id="UP000467247">
    <property type="component" value="Unassembled WGS sequence"/>
</dbReference>
<reference evidence="4" key="1">
    <citation type="journal article" date="2018" name="Genome Biol.">
        <title>SKESA: strategic k-mer extension for scrupulous assemblies.</title>
        <authorList>
            <person name="Souvorov A."/>
            <person name="Agarwala R."/>
            <person name="Lipman D.J."/>
        </authorList>
    </citation>
    <scope>NUCLEOTIDE SEQUENCE [LARGE SCALE GENOMIC DNA]</scope>
    <source>
        <strain evidence="4">CFIAFB20160038</strain>
    </source>
</reference>
<evidence type="ECO:0000313" key="5">
    <source>
        <dbReference type="Proteomes" id="UP000388699"/>
    </source>
</evidence>
<reference evidence="2 7" key="2">
    <citation type="submission" date="2019-04" db="EMBL/GenBank/DDBJ databases">
        <authorList>
            <consortium name="GenomeTrakr network: Whole genome sequencing for foodborne pathogen traceback"/>
        </authorList>
    </citation>
    <scope>NUCLEOTIDE SEQUENCE [LARGE SCALE GENOMIC DNA]</scope>
    <source>
        <strain evidence="2 7">NRRL B-33244</strain>
    </source>
</reference>
<evidence type="ECO:0000313" key="6">
    <source>
        <dbReference type="Proteomes" id="UP000467247"/>
    </source>
</evidence>
<accession>A0A7U8ELV3</accession>
<dbReference type="AlphaFoldDB" id="A0A7U8ELV3"/>
<evidence type="ECO:0000313" key="3">
    <source>
        <dbReference type="EMBL" id="EDN8269087.1"/>
    </source>
</evidence>
<dbReference type="EMBL" id="AAAQJJ010000011">
    <property type="protein sequence ID" value="EAE0770298.1"/>
    <property type="molecule type" value="Genomic_DNA"/>
</dbReference>
<dbReference type="EMBL" id="AABDDO010000001">
    <property type="protein sequence ID" value="EAG6762989.1"/>
    <property type="molecule type" value="Genomic_DNA"/>
</dbReference>
<evidence type="ECO:0000313" key="7">
    <source>
        <dbReference type="Proteomes" id="UP000535556"/>
    </source>
</evidence>
<protein>
    <submittedName>
        <fullName evidence="3">Response regulator</fullName>
    </submittedName>
</protein>
<organism evidence="3 6">
    <name type="scientific">Listeria monocytogenes</name>
    <dbReference type="NCBI Taxonomy" id="1639"/>
    <lineage>
        <taxon>Bacteria</taxon>
        <taxon>Bacillati</taxon>
        <taxon>Bacillota</taxon>
        <taxon>Bacilli</taxon>
        <taxon>Bacillales</taxon>
        <taxon>Listeriaceae</taxon>
        <taxon>Listeria</taxon>
    </lineage>
</organism>
<gene>
    <name evidence="2" type="ORF">AF817_07100</name>
    <name evidence="1" type="ORF">DG57_10715</name>
    <name evidence="3" type="ORF">GT011_06985</name>
    <name evidence="4" type="ORF">GYU24_07375</name>
</gene>
<evidence type="ECO:0000313" key="2">
    <source>
        <dbReference type="EMBL" id="EAG6762989.1"/>
    </source>
</evidence>
<reference evidence="4" key="3">
    <citation type="submission" date="2020-01" db="EMBL/GenBank/DDBJ databases">
        <authorList>
            <consortium name="NCBI Pathogen Detection Project"/>
        </authorList>
    </citation>
    <scope>NUCLEOTIDE SEQUENCE</scope>
    <source>
        <strain evidence="4">CFIAFB20160038</strain>
    </source>
</reference>
<dbReference type="Proteomes" id="UP000535556">
    <property type="component" value="Unassembled WGS sequence"/>
</dbReference>
<dbReference type="InterPro" id="IPR011006">
    <property type="entry name" value="CheY-like_superfamily"/>
</dbReference>
<proteinExistence type="predicted"/>
<evidence type="ECO:0000313" key="1">
    <source>
        <dbReference type="EMBL" id="EAE0770298.1"/>
    </source>
</evidence>
<sequence>MLSYSYKILVIDDEIDIKSNYAVYKQYIKKEEIDTEFTFVSSTKELDKVQKDTFDILMVDYNLQNSFFSETKPNIAGTDFIKSFREENRISKIIFYSSEFEYSNSEKKYHLNLKDKEIFDLINLYKIDSIVSKNNFDMVVHSIIDNIRDLDPIAKLLINTRDKYDQRDSQLYYTTSDGEEMNIEQLLQEYQADSKRGKEFKEQLLSTIVTLLLEYRY</sequence>
<dbReference type="EMBL" id="AANCZP010000001">
    <property type="protein sequence ID" value="EDN8269087.1"/>
    <property type="molecule type" value="Genomic_DNA"/>
</dbReference>
<evidence type="ECO:0000313" key="4">
    <source>
        <dbReference type="EMBL" id="HAB9175529.1"/>
    </source>
</evidence>
<dbReference type="SUPFAM" id="SSF52172">
    <property type="entry name" value="CheY-like"/>
    <property type="match status" value="1"/>
</dbReference>